<protein>
    <submittedName>
        <fullName evidence="3">B-cell receptor CD22</fullName>
    </submittedName>
</protein>
<dbReference type="InterPro" id="IPR036179">
    <property type="entry name" value="Ig-like_dom_sf"/>
</dbReference>
<feature type="domain" description="Ig-like" evidence="2">
    <location>
        <begin position="20"/>
        <end position="104"/>
    </location>
</feature>
<comment type="caution">
    <text evidence="3">The sequence shown here is derived from an EMBL/GenBank/DDBJ whole genome shotgun (WGS) entry which is preliminary data.</text>
</comment>
<sequence>GPKDVKLNRKPSGLVLEDGPRNVHLTLDKKAVTEGMDLYLRCDSDAYPSVATYKWYWKGEEIFMENSKILILRKIKVEHSGEYFCRAFNIISNKESQLITISVSLSRATVMKHILIGLGVVLAFIILLGLLLYGLKKWKKAIRSDIDSTQRPARGSFFVR</sequence>
<dbReference type="Pfam" id="PF13895">
    <property type="entry name" value="Ig_2"/>
    <property type="match status" value="1"/>
</dbReference>
<keyword evidence="1" id="KW-1133">Transmembrane helix</keyword>
<dbReference type="GO" id="GO:0019903">
    <property type="term" value="F:protein phosphatase binding"/>
    <property type="evidence" value="ECO:0007669"/>
    <property type="project" value="TreeGrafter"/>
</dbReference>
<accession>V8NID5</accession>
<dbReference type="OrthoDB" id="6250964at2759"/>
<dbReference type="InterPro" id="IPR007110">
    <property type="entry name" value="Ig-like_dom"/>
</dbReference>
<feature type="non-terminal residue" evidence="3">
    <location>
        <position position="1"/>
    </location>
</feature>
<gene>
    <name evidence="3" type="primary">CD22</name>
    <name evidence="3" type="ORF">L345_12520</name>
</gene>
<dbReference type="EMBL" id="AZIM01003698">
    <property type="protein sequence ID" value="ETE61726.1"/>
    <property type="molecule type" value="Genomic_DNA"/>
</dbReference>
<keyword evidence="1" id="KW-0812">Transmembrane</keyword>
<reference evidence="3 4" key="1">
    <citation type="journal article" date="2013" name="Proc. Natl. Acad. Sci. U.S.A.">
        <title>The king cobra genome reveals dynamic gene evolution and adaptation in the snake venom system.</title>
        <authorList>
            <person name="Vonk F.J."/>
            <person name="Casewell N.R."/>
            <person name="Henkel C.V."/>
            <person name="Heimberg A.M."/>
            <person name="Jansen H.J."/>
            <person name="McCleary R.J."/>
            <person name="Kerkkamp H.M."/>
            <person name="Vos R.A."/>
            <person name="Guerreiro I."/>
            <person name="Calvete J.J."/>
            <person name="Wuster W."/>
            <person name="Woods A.E."/>
            <person name="Logan J.M."/>
            <person name="Harrison R.A."/>
            <person name="Castoe T.A."/>
            <person name="de Koning A.P."/>
            <person name="Pollock D.D."/>
            <person name="Yandell M."/>
            <person name="Calderon D."/>
            <person name="Renjifo C."/>
            <person name="Currier R.B."/>
            <person name="Salgado D."/>
            <person name="Pla D."/>
            <person name="Sanz L."/>
            <person name="Hyder A.S."/>
            <person name="Ribeiro J.M."/>
            <person name="Arntzen J.W."/>
            <person name="van den Thillart G.E."/>
            <person name="Boetzer M."/>
            <person name="Pirovano W."/>
            <person name="Dirks R.P."/>
            <person name="Spaink H.P."/>
            <person name="Duboule D."/>
            <person name="McGlinn E."/>
            <person name="Kini R.M."/>
            <person name="Richardson M.K."/>
        </authorList>
    </citation>
    <scope>NUCLEOTIDE SEQUENCE</scope>
    <source>
        <tissue evidence="3">Blood</tissue>
    </source>
</reference>
<dbReference type="GO" id="GO:0055037">
    <property type="term" value="C:recycling endosome"/>
    <property type="evidence" value="ECO:0007669"/>
    <property type="project" value="TreeGrafter"/>
</dbReference>
<keyword evidence="1" id="KW-0472">Membrane</keyword>
<keyword evidence="3" id="KW-0675">Receptor</keyword>
<dbReference type="GO" id="GO:0005769">
    <property type="term" value="C:early endosome"/>
    <property type="evidence" value="ECO:0007669"/>
    <property type="project" value="TreeGrafter"/>
</dbReference>
<feature type="transmembrane region" description="Helical" evidence="1">
    <location>
        <begin position="114"/>
        <end position="135"/>
    </location>
</feature>
<dbReference type="CDD" id="cd00096">
    <property type="entry name" value="Ig"/>
    <property type="match status" value="1"/>
</dbReference>
<dbReference type="GO" id="GO:0030888">
    <property type="term" value="P:regulation of B cell proliferation"/>
    <property type="evidence" value="ECO:0007669"/>
    <property type="project" value="TreeGrafter"/>
</dbReference>
<feature type="non-terminal residue" evidence="3">
    <location>
        <position position="160"/>
    </location>
</feature>
<dbReference type="GO" id="GO:0042609">
    <property type="term" value="F:CD4 receptor binding"/>
    <property type="evidence" value="ECO:0007669"/>
    <property type="project" value="TreeGrafter"/>
</dbReference>
<name>V8NID5_OPHHA</name>
<dbReference type="GO" id="GO:0009897">
    <property type="term" value="C:external side of plasma membrane"/>
    <property type="evidence" value="ECO:0007669"/>
    <property type="project" value="TreeGrafter"/>
</dbReference>
<dbReference type="PROSITE" id="PS50835">
    <property type="entry name" value="IG_LIKE"/>
    <property type="match status" value="1"/>
</dbReference>
<proteinExistence type="predicted"/>
<evidence type="ECO:0000313" key="4">
    <source>
        <dbReference type="Proteomes" id="UP000018936"/>
    </source>
</evidence>
<evidence type="ECO:0000313" key="3">
    <source>
        <dbReference type="EMBL" id="ETE61726.1"/>
    </source>
</evidence>
<dbReference type="GO" id="GO:0070062">
    <property type="term" value="C:extracellular exosome"/>
    <property type="evidence" value="ECO:0007669"/>
    <property type="project" value="TreeGrafter"/>
</dbReference>
<dbReference type="GO" id="GO:0050859">
    <property type="term" value="P:negative regulation of B cell receptor signaling pathway"/>
    <property type="evidence" value="ECO:0007669"/>
    <property type="project" value="TreeGrafter"/>
</dbReference>
<dbReference type="PANTHER" id="PTHR46958">
    <property type="entry name" value="B-CELL RECEPTOR CD22"/>
    <property type="match status" value="1"/>
</dbReference>
<evidence type="ECO:0000256" key="1">
    <source>
        <dbReference type="SAM" id="Phobius"/>
    </source>
</evidence>
<evidence type="ECO:0000259" key="2">
    <source>
        <dbReference type="PROSITE" id="PS50835"/>
    </source>
</evidence>
<dbReference type="Proteomes" id="UP000018936">
    <property type="component" value="Unassembled WGS sequence"/>
</dbReference>
<dbReference type="SMART" id="SM00409">
    <property type="entry name" value="IG"/>
    <property type="match status" value="1"/>
</dbReference>
<dbReference type="InterPro" id="IPR003599">
    <property type="entry name" value="Ig_sub"/>
</dbReference>
<dbReference type="AlphaFoldDB" id="V8NID5"/>
<dbReference type="PANTHER" id="PTHR46958:SF1">
    <property type="entry name" value="B-CELL RECEPTOR CD22"/>
    <property type="match status" value="1"/>
</dbReference>
<dbReference type="SUPFAM" id="SSF48726">
    <property type="entry name" value="Immunoglobulin"/>
    <property type="match status" value="1"/>
</dbReference>
<dbReference type="GO" id="GO:0042113">
    <property type="term" value="P:B cell activation"/>
    <property type="evidence" value="ECO:0007669"/>
    <property type="project" value="TreeGrafter"/>
</dbReference>
<dbReference type="Gene3D" id="2.60.40.10">
    <property type="entry name" value="Immunoglobulins"/>
    <property type="match status" value="1"/>
</dbReference>
<dbReference type="GO" id="GO:0033691">
    <property type="term" value="F:sialic acid binding"/>
    <property type="evidence" value="ECO:0007669"/>
    <property type="project" value="TreeGrafter"/>
</dbReference>
<keyword evidence="4" id="KW-1185">Reference proteome</keyword>
<dbReference type="InterPro" id="IPR013783">
    <property type="entry name" value="Ig-like_fold"/>
</dbReference>
<organism evidence="3 4">
    <name type="scientific">Ophiophagus hannah</name>
    <name type="common">King cobra</name>
    <name type="synonym">Naja hannah</name>
    <dbReference type="NCBI Taxonomy" id="8665"/>
    <lineage>
        <taxon>Eukaryota</taxon>
        <taxon>Metazoa</taxon>
        <taxon>Chordata</taxon>
        <taxon>Craniata</taxon>
        <taxon>Vertebrata</taxon>
        <taxon>Euteleostomi</taxon>
        <taxon>Lepidosauria</taxon>
        <taxon>Squamata</taxon>
        <taxon>Bifurcata</taxon>
        <taxon>Unidentata</taxon>
        <taxon>Episquamata</taxon>
        <taxon>Toxicofera</taxon>
        <taxon>Serpentes</taxon>
        <taxon>Colubroidea</taxon>
        <taxon>Elapidae</taxon>
        <taxon>Elapinae</taxon>
        <taxon>Ophiophagus</taxon>
    </lineage>
</organism>